<gene>
    <name evidence="2" type="ORF">Cvel_22626</name>
</gene>
<proteinExistence type="predicted"/>
<feature type="region of interest" description="Disordered" evidence="1">
    <location>
        <begin position="1"/>
        <end position="23"/>
    </location>
</feature>
<evidence type="ECO:0000256" key="1">
    <source>
        <dbReference type="SAM" id="MobiDB-lite"/>
    </source>
</evidence>
<sequence>MGNALDSIAACCSPSSEPAPRHSFERDHGYCRHRASFPLVAGVRQQAAGTYTNRNTMDPLSQPAATNFTVMSVSLVPWTGPVKEPTPPGRHEEQPVMAERLHSSTADQNGHGPGEWIDLGEKKELKDTHTAQLISDASTAVPTSNGHRGSVSSAPEPPLDQSALLPPLKQTDCRSSDSLPTLEEEPQVPQSNVVWPEPVHEPEDNHEPDTESKCESDTTMNFPRFPQASTCGLVGKNFRGRLPSVLASVPENDVYKGSEVDKGREGRKEELFVVEVEDESDKAAMIVVSTRQDEKTEVFVTVTDSETQPHVQGDVATELFDNEYNKKATKRMKSKSKTTTKTVDPLRRPPRRGGVGAPSLQTALRGCRKSCAAALGKI</sequence>
<feature type="compositionally biased region" description="Basic residues" evidence="1">
    <location>
        <begin position="327"/>
        <end position="338"/>
    </location>
</feature>
<organism evidence="2">
    <name type="scientific">Chromera velia CCMP2878</name>
    <dbReference type="NCBI Taxonomy" id="1169474"/>
    <lineage>
        <taxon>Eukaryota</taxon>
        <taxon>Sar</taxon>
        <taxon>Alveolata</taxon>
        <taxon>Colpodellida</taxon>
        <taxon>Chromeraceae</taxon>
        <taxon>Chromera</taxon>
    </lineage>
</organism>
<accession>A0A0G4GN33</accession>
<dbReference type="AlphaFoldDB" id="A0A0G4GN33"/>
<dbReference type="VEuPathDB" id="CryptoDB:Cvel_22626"/>
<feature type="compositionally biased region" description="Basic and acidic residues" evidence="1">
    <location>
        <begin position="198"/>
        <end position="216"/>
    </location>
</feature>
<name>A0A0G4GN33_9ALVE</name>
<evidence type="ECO:0000313" key="2">
    <source>
        <dbReference type="EMBL" id="CEM31612.1"/>
    </source>
</evidence>
<dbReference type="EMBL" id="CDMZ01001372">
    <property type="protein sequence ID" value="CEM31612.1"/>
    <property type="molecule type" value="Genomic_DNA"/>
</dbReference>
<feature type="region of interest" description="Disordered" evidence="1">
    <location>
        <begin position="327"/>
        <end position="361"/>
    </location>
</feature>
<protein>
    <submittedName>
        <fullName evidence="2">Uncharacterized protein</fullName>
    </submittedName>
</protein>
<feature type="region of interest" description="Disordered" evidence="1">
    <location>
        <begin position="136"/>
        <end position="222"/>
    </location>
</feature>
<feature type="compositionally biased region" description="Polar residues" evidence="1">
    <location>
        <begin position="136"/>
        <end position="153"/>
    </location>
</feature>
<reference evidence="2" key="1">
    <citation type="submission" date="2014-11" db="EMBL/GenBank/DDBJ databases">
        <authorList>
            <person name="Otto D Thomas"/>
            <person name="Naeem Raeece"/>
        </authorList>
    </citation>
    <scope>NUCLEOTIDE SEQUENCE</scope>
</reference>